<dbReference type="GO" id="GO:0008270">
    <property type="term" value="F:zinc ion binding"/>
    <property type="evidence" value="ECO:0007669"/>
    <property type="project" value="TreeGrafter"/>
</dbReference>
<dbReference type="PANTHER" id="PTHR38430">
    <property type="entry name" value="PROTEIN-ARGININE KINASE ACTIVATOR PROTEIN"/>
    <property type="match status" value="1"/>
</dbReference>
<dbReference type="OrthoDB" id="9788704at2"/>
<keyword evidence="6" id="KW-1185">Reference proteome</keyword>
<dbReference type="Proteomes" id="UP001108123">
    <property type="component" value="Unassembled WGS sequence"/>
</dbReference>
<reference evidence="4 5" key="1">
    <citation type="submission" date="2019-08" db="EMBL/GenBank/DDBJ databases">
        <title>In-depth cultivation of the pig gut microbiome towards novel bacterial diversity and tailored functional studies.</title>
        <authorList>
            <person name="Wylensek D."/>
            <person name="Hitch T.C.A."/>
            <person name="Clavel T."/>
        </authorList>
    </citation>
    <scope>NUCLEOTIDE SEQUENCE [LARGE SCALE GENOMIC DNA]</scope>
    <source>
        <strain evidence="4 5">Med78-601-WT-4W-RMD-3</strain>
    </source>
</reference>
<dbReference type="GO" id="GO:0005507">
    <property type="term" value="F:copper ion binding"/>
    <property type="evidence" value="ECO:0007669"/>
    <property type="project" value="TreeGrafter"/>
</dbReference>
<dbReference type="InterPro" id="IPR025542">
    <property type="entry name" value="YacH"/>
</dbReference>
<sequence>MICQECGKNSATMHFTKIVNGDITELHLCEDCAKKYKEFDFDTSFSFHKFLTGLIDNIQEGPIKTNNKELKCDVCGMNYSTFKQIGKFGCPHCYQSFKSKLVPLFKEVHGHDSHIGKIPKRAGGIIGVKREINRLKSELDILIKNEEFERAAEVRDKIKELQSEIENK</sequence>
<dbReference type="InterPro" id="IPR001943">
    <property type="entry name" value="UVR_dom"/>
</dbReference>
<evidence type="ECO:0000256" key="1">
    <source>
        <dbReference type="SAM" id="Coils"/>
    </source>
</evidence>
<evidence type="ECO:0000313" key="3">
    <source>
        <dbReference type="EMBL" id="MCG4564382.1"/>
    </source>
</evidence>
<dbReference type="InterPro" id="IPR036876">
    <property type="entry name" value="UVR_dom_sf"/>
</dbReference>
<dbReference type="GO" id="GO:0050897">
    <property type="term" value="F:cobalt ion binding"/>
    <property type="evidence" value="ECO:0007669"/>
    <property type="project" value="TreeGrafter"/>
</dbReference>
<dbReference type="GO" id="GO:1990169">
    <property type="term" value="P:stress response to copper ion"/>
    <property type="evidence" value="ECO:0007669"/>
    <property type="project" value="TreeGrafter"/>
</dbReference>
<feature type="coiled-coil region" evidence="1">
    <location>
        <begin position="125"/>
        <end position="164"/>
    </location>
</feature>
<proteinExistence type="predicted"/>
<evidence type="ECO:0000313" key="6">
    <source>
        <dbReference type="Proteomes" id="UP001108123"/>
    </source>
</evidence>
<dbReference type="RefSeq" id="WP_154482033.1">
    <property type="nucleotide sequence ID" value="NZ_JAHLOA010000006.1"/>
</dbReference>
<dbReference type="PROSITE" id="PS50151">
    <property type="entry name" value="UVR"/>
    <property type="match status" value="1"/>
</dbReference>
<reference evidence="3" key="2">
    <citation type="submission" date="2022-01" db="EMBL/GenBank/DDBJ databases">
        <title>Collection of gut derived symbiotic bacterial strains cultured from healthy donors.</title>
        <authorList>
            <person name="Lin H."/>
            <person name="Kohout C."/>
            <person name="Waligurski E."/>
            <person name="Pamer E.G."/>
        </authorList>
    </citation>
    <scope>NUCLEOTIDE SEQUENCE</scope>
    <source>
        <strain evidence="3">MSK.14.39</strain>
    </source>
</reference>
<evidence type="ECO:0000313" key="4">
    <source>
        <dbReference type="EMBL" id="MSS42420.1"/>
    </source>
</evidence>
<dbReference type="PANTHER" id="PTHR38430:SF1">
    <property type="entry name" value="PROTEIN-ARGININE KINASE ACTIVATOR PROTEIN"/>
    <property type="match status" value="1"/>
</dbReference>
<dbReference type="SUPFAM" id="SSF46600">
    <property type="entry name" value="C-terminal UvrC-binding domain of UvrB"/>
    <property type="match status" value="1"/>
</dbReference>
<evidence type="ECO:0000313" key="5">
    <source>
        <dbReference type="Proteomes" id="UP000462760"/>
    </source>
</evidence>
<dbReference type="AlphaFoldDB" id="A0A844FEL1"/>
<comment type="caution">
    <text evidence="4">The sequence shown here is derived from an EMBL/GenBank/DDBJ whole genome shotgun (WGS) entry which is preliminary data.</text>
</comment>
<dbReference type="Gene3D" id="4.10.860.10">
    <property type="entry name" value="UVR domain"/>
    <property type="match status" value="1"/>
</dbReference>
<dbReference type="GO" id="GO:1990170">
    <property type="term" value="P:stress response to cadmium ion"/>
    <property type="evidence" value="ECO:0007669"/>
    <property type="project" value="TreeGrafter"/>
</dbReference>
<dbReference type="EMBL" id="VULR01000001">
    <property type="protein sequence ID" value="MSS42420.1"/>
    <property type="molecule type" value="Genomic_DNA"/>
</dbReference>
<feature type="domain" description="UVR" evidence="2">
    <location>
        <begin position="129"/>
        <end position="164"/>
    </location>
</feature>
<dbReference type="PIRSF" id="PIRSF015034">
    <property type="entry name" value="YacH"/>
    <property type="match status" value="1"/>
</dbReference>
<gene>
    <name evidence="4" type="ORF">FYJ27_01530</name>
    <name evidence="3" type="ORF">L0P62_02865</name>
</gene>
<evidence type="ECO:0000259" key="2">
    <source>
        <dbReference type="PROSITE" id="PS50151"/>
    </source>
</evidence>
<keyword evidence="1" id="KW-0175">Coiled coil</keyword>
<dbReference type="GO" id="GO:0046870">
    <property type="term" value="F:cadmium ion binding"/>
    <property type="evidence" value="ECO:0007669"/>
    <property type="project" value="TreeGrafter"/>
</dbReference>
<accession>A0A844FEL1</accession>
<dbReference type="EMBL" id="JAKNID010000006">
    <property type="protein sequence ID" value="MCG4564382.1"/>
    <property type="molecule type" value="Genomic_DNA"/>
</dbReference>
<name>A0A844FEL1_9FIRM</name>
<dbReference type="Proteomes" id="UP000462760">
    <property type="component" value="Unassembled WGS sequence"/>
</dbReference>
<dbReference type="Pfam" id="PF02151">
    <property type="entry name" value="UVR"/>
    <property type="match status" value="1"/>
</dbReference>
<organism evidence="4 5">
    <name type="scientific">Anaerosalibacter bizertensis</name>
    <dbReference type="NCBI Taxonomy" id="932217"/>
    <lineage>
        <taxon>Bacteria</taxon>
        <taxon>Bacillati</taxon>
        <taxon>Bacillota</taxon>
        <taxon>Tissierellia</taxon>
        <taxon>Tissierellales</taxon>
        <taxon>Sporanaerobacteraceae</taxon>
        <taxon>Anaerosalibacter</taxon>
    </lineage>
</organism>
<protein>
    <submittedName>
        <fullName evidence="3">UvrB/UvrC motif-containing protein</fullName>
    </submittedName>
</protein>